<dbReference type="PANTHER" id="PTHR39203:SF1">
    <property type="entry name" value="CYTOPLASMIC PROTEIN"/>
    <property type="match status" value="1"/>
</dbReference>
<evidence type="ECO:0000259" key="1">
    <source>
        <dbReference type="SMART" id="SM01022"/>
    </source>
</evidence>
<proteinExistence type="predicted"/>
<organism evidence="2 3">
    <name type="scientific">Fructilactobacillus florum DSM 22689 = JCM 16035</name>
    <dbReference type="NCBI Taxonomy" id="1423745"/>
    <lineage>
        <taxon>Bacteria</taxon>
        <taxon>Bacillati</taxon>
        <taxon>Bacillota</taxon>
        <taxon>Bacilli</taxon>
        <taxon>Lactobacillales</taxon>
        <taxon>Lactobacillaceae</taxon>
        <taxon>Fructilactobacillus</taxon>
    </lineage>
</organism>
<dbReference type="RefSeq" id="WP_054689954.1">
    <property type="nucleotide sequence ID" value="NZ_AYZI01000001.1"/>
</dbReference>
<dbReference type="PIRSF" id="PIRSF021320">
    <property type="entry name" value="DUF984"/>
    <property type="match status" value="1"/>
</dbReference>
<gene>
    <name evidence="2" type="ORF">FC87_GL000084</name>
</gene>
<dbReference type="SUPFAM" id="SSF88697">
    <property type="entry name" value="PUA domain-like"/>
    <property type="match status" value="1"/>
</dbReference>
<dbReference type="Pfam" id="PF04266">
    <property type="entry name" value="ASCH"/>
    <property type="match status" value="1"/>
</dbReference>
<evidence type="ECO:0000313" key="3">
    <source>
        <dbReference type="Proteomes" id="UP000051586"/>
    </source>
</evidence>
<protein>
    <recommendedName>
        <fullName evidence="1">ASCH domain-containing protein</fullName>
    </recommendedName>
</protein>
<dbReference type="SMART" id="SM01022">
    <property type="entry name" value="ASCH"/>
    <property type="match status" value="1"/>
</dbReference>
<accession>A0A0R2CLK4</accession>
<evidence type="ECO:0000313" key="2">
    <source>
        <dbReference type="EMBL" id="KRM92472.1"/>
    </source>
</evidence>
<reference evidence="2 3" key="1">
    <citation type="journal article" date="2015" name="Genome Announc.">
        <title>Expanding the biotechnology potential of lactobacilli through comparative genomics of 213 strains and associated genera.</title>
        <authorList>
            <person name="Sun Z."/>
            <person name="Harris H.M."/>
            <person name="McCann A."/>
            <person name="Guo C."/>
            <person name="Argimon S."/>
            <person name="Zhang W."/>
            <person name="Yang X."/>
            <person name="Jeffery I.B."/>
            <person name="Cooney J.C."/>
            <person name="Kagawa T.F."/>
            <person name="Liu W."/>
            <person name="Song Y."/>
            <person name="Salvetti E."/>
            <person name="Wrobel A."/>
            <person name="Rasinkangas P."/>
            <person name="Parkhill J."/>
            <person name="Rea M.C."/>
            <person name="O'Sullivan O."/>
            <person name="Ritari J."/>
            <person name="Douillard F.P."/>
            <person name="Paul Ross R."/>
            <person name="Yang R."/>
            <person name="Briner A.E."/>
            <person name="Felis G.E."/>
            <person name="de Vos W.M."/>
            <person name="Barrangou R."/>
            <person name="Klaenhammer T.R."/>
            <person name="Caufield P.W."/>
            <person name="Cui Y."/>
            <person name="Zhang H."/>
            <person name="O'Toole P.W."/>
        </authorList>
    </citation>
    <scope>NUCLEOTIDE SEQUENCE [LARGE SCALE GENOMIC DNA]</scope>
    <source>
        <strain evidence="2 3">DSM 22689</strain>
    </source>
</reference>
<feature type="domain" description="ASCH" evidence="1">
    <location>
        <begin position="26"/>
        <end position="147"/>
    </location>
</feature>
<dbReference type="EMBL" id="AYZI01000001">
    <property type="protein sequence ID" value="KRM92472.1"/>
    <property type="molecule type" value="Genomic_DNA"/>
</dbReference>
<sequence length="149" mass="16582">MQPTTFFKEAQAAGAIPQTARLQSSYQFGDEADQLAQLIIAGEKTATTSLYELYEKDGDELPTKHAYDVILDGRQQPVAIIKNDDIQVVDYLAVDAAHAFAEGEGDRTLQAWRTAHDRFFAEECQAEGLQFDPATARAVLETFHVVYVR</sequence>
<dbReference type="InterPro" id="IPR015947">
    <property type="entry name" value="PUA-like_sf"/>
</dbReference>
<comment type="caution">
    <text evidence="2">The sequence shown here is derived from an EMBL/GenBank/DDBJ whole genome shotgun (WGS) entry which is preliminary data.</text>
</comment>
<dbReference type="STRING" id="1423745.GCA_001311215_00554"/>
<dbReference type="PATRIC" id="fig|1423745.4.peg.89"/>
<dbReference type="InterPro" id="IPR009326">
    <property type="entry name" value="DUF984"/>
</dbReference>
<dbReference type="Proteomes" id="UP000051586">
    <property type="component" value="Unassembled WGS sequence"/>
</dbReference>
<dbReference type="PANTHER" id="PTHR39203">
    <property type="entry name" value="CYTOPLASMIC PROTEIN-RELATED"/>
    <property type="match status" value="1"/>
</dbReference>
<name>A0A0R2CLK4_9LACO</name>
<dbReference type="InterPro" id="IPR007374">
    <property type="entry name" value="ASCH_domain"/>
</dbReference>
<dbReference type="AlphaFoldDB" id="A0A0R2CLK4"/>
<dbReference type="Gene3D" id="3.10.400.10">
    <property type="entry name" value="Sulfate adenylyltransferase"/>
    <property type="match status" value="1"/>
</dbReference>
<dbReference type="CDD" id="cd06553">
    <property type="entry name" value="ASCH_Ef3133_like"/>
    <property type="match status" value="1"/>
</dbReference>